<dbReference type="InterPro" id="IPR002818">
    <property type="entry name" value="DJ-1/PfpI"/>
</dbReference>
<protein>
    <submittedName>
        <fullName evidence="2">Cysteine protease YraA</fullName>
        <ecNumber evidence="2">3.2.-.-</ecNumber>
    </submittedName>
</protein>
<sequence>MAQLDGKTIAFLMAGSGVEQVELTQPWEGLQAAGATCVLVAPEAGTVQAFNNDVEKGDTFDVDTTVADLDPTTVDALVLPGGTTNPDQLRLDEGAVALVRTLVDAGKPVAAICHGPWTLAEADVLRGKTLTSFPSIRTDLKNAGATWVDEQSFTCPANGWTLVTSRNPGDLDAFVQASVEAFSG</sequence>
<organism evidence="2 3">
    <name type="scientific">Nocardioides aquaticus</name>
    <dbReference type="NCBI Taxonomy" id="160826"/>
    <lineage>
        <taxon>Bacteria</taxon>
        <taxon>Bacillati</taxon>
        <taxon>Actinomycetota</taxon>
        <taxon>Actinomycetes</taxon>
        <taxon>Propionibacteriales</taxon>
        <taxon>Nocardioidaceae</taxon>
        <taxon>Nocardioides</taxon>
    </lineage>
</organism>
<dbReference type="EMBL" id="CP075371">
    <property type="protein sequence ID" value="QVT80695.1"/>
    <property type="molecule type" value="Genomic_DNA"/>
</dbReference>
<accession>A0ABX8ELD7</accession>
<evidence type="ECO:0000313" key="2">
    <source>
        <dbReference type="EMBL" id="QVT80695.1"/>
    </source>
</evidence>
<dbReference type="GO" id="GO:0016798">
    <property type="term" value="F:hydrolase activity, acting on glycosyl bonds"/>
    <property type="evidence" value="ECO:0007669"/>
    <property type="project" value="UniProtKB-KW"/>
</dbReference>
<evidence type="ECO:0000313" key="3">
    <source>
        <dbReference type="Proteomes" id="UP000679307"/>
    </source>
</evidence>
<evidence type="ECO:0000259" key="1">
    <source>
        <dbReference type="Pfam" id="PF01965"/>
    </source>
</evidence>
<keyword evidence="2" id="KW-0326">Glycosidase</keyword>
<dbReference type="GO" id="GO:0006508">
    <property type="term" value="P:proteolysis"/>
    <property type="evidence" value="ECO:0007669"/>
    <property type="project" value="UniProtKB-KW"/>
</dbReference>
<dbReference type="PANTHER" id="PTHR42733">
    <property type="entry name" value="DJ-1 PROTEIN"/>
    <property type="match status" value="1"/>
</dbReference>
<dbReference type="GO" id="GO:0008233">
    <property type="term" value="F:peptidase activity"/>
    <property type="evidence" value="ECO:0007669"/>
    <property type="project" value="UniProtKB-KW"/>
</dbReference>
<dbReference type="PROSITE" id="PS51276">
    <property type="entry name" value="PEPTIDASE_C56_PFPI"/>
    <property type="match status" value="1"/>
</dbReference>
<keyword evidence="2" id="KW-0645">Protease</keyword>
<dbReference type="InterPro" id="IPR006286">
    <property type="entry name" value="C56_PfpI-like"/>
</dbReference>
<gene>
    <name evidence="2" type="primary">yraA</name>
    <name evidence="2" type="ORF">ENKNEFLB_03095</name>
</gene>
<dbReference type="EC" id="3.2.-.-" evidence="2"/>
<keyword evidence="2" id="KW-0378">Hydrolase</keyword>
<keyword evidence="3" id="KW-1185">Reference proteome</keyword>
<name>A0ABX8ELD7_9ACTN</name>
<dbReference type="RefSeq" id="WP_246535578.1">
    <property type="nucleotide sequence ID" value="NZ_BAAAHS010000007.1"/>
</dbReference>
<dbReference type="NCBIfam" id="TIGR01382">
    <property type="entry name" value="PfpI"/>
    <property type="match status" value="1"/>
</dbReference>
<dbReference type="PANTHER" id="PTHR42733:SF12">
    <property type="entry name" value="PROTEINASE"/>
    <property type="match status" value="1"/>
</dbReference>
<proteinExistence type="predicted"/>
<dbReference type="CDD" id="cd03134">
    <property type="entry name" value="GATase1_PfpI_like"/>
    <property type="match status" value="1"/>
</dbReference>
<reference evidence="2 3" key="1">
    <citation type="submission" date="2021-05" db="EMBL/GenBank/DDBJ databases">
        <title>Complete genome of Nocardioides aquaticus KCTC 9944T isolated from meromictic and hypersaline Ekho Lake, Antarctica.</title>
        <authorList>
            <person name="Hwang K."/>
            <person name="Kim K.M."/>
            <person name="Choe H."/>
        </authorList>
    </citation>
    <scope>NUCLEOTIDE SEQUENCE [LARGE SCALE GENOMIC DNA]</scope>
    <source>
        <strain evidence="2 3">KCTC 9944</strain>
    </source>
</reference>
<feature type="domain" description="DJ-1/PfpI" evidence="1">
    <location>
        <begin position="7"/>
        <end position="180"/>
    </location>
</feature>
<dbReference type="Pfam" id="PF01965">
    <property type="entry name" value="DJ-1_PfpI"/>
    <property type="match status" value="1"/>
</dbReference>
<dbReference type="Proteomes" id="UP000679307">
    <property type="component" value="Chromosome"/>
</dbReference>